<dbReference type="RefSeq" id="WP_042501924.1">
    <property type="nucleotide sequence ID" value="NZ_BBNU01000053.1"/>
</dbReference>
<sequence length="258" mass="30649">MSRKKTEIGICRICKKEKKLTFEHIPPRVAFNKNTRYYSIPFDEFAKSPNFIEHKPKGIVHQGGIGYYTLCENCNGFLNKYYVRSFSKWANIGMDLNSKFDFNYVQFTALNQNPFRILKQIISMFISMNEPWFTEEYFELLDFIKNPELKTLPDKYKIYHYLNNEGQIRNLSWTATNTHGIICELTFPPFGYVLNIDDNSEINHLTEISGWKNYTDERTHSFDIGLYKYPTYLPIPLDYRTKGEIEKKYDEHNKKASR</sequence>
<reference evidence="1 2" key="1">
    <citation type="journal article" date="2014" name="Genome Announc.">
        <title>Draft Genome Sequences of Marine Flavobacterium Algibacter lectus Strains SS8 and NR4.</title>
        <authorList>
            <person name="Takatani N."/>
            <person name="Nakanishi M."/>
            <person name="Meirelles P."/>
            <person name="Mino S."/>
            <person name="Suda W."/>
            <person name="Oshima K."/>
            <person name="Hattori M."/>
            <person name="Ohkuma M."/>
            <person name="Hosokawa M."/>
            <person name="Miyashita K."/>
            <person name="Thompson F.L."/>
            <person name="Niwa A."/>
            <person name="Sawabe T."/>
            <person name="Sawabe T."/>
        </authorList>
    </citation>
    <scope>NUCLEOTIDE SEQUENCE [LARGE SCALE GENOMIC DNA]</scope>
    <source>
        <strain evidence="2">JCM19274</strain>
    </source>
</reference>
<gene>
    <name evidence="1" type="ORF">JCM19274_2480</name>
</gene>
<evidence type="ECO:0000313" key="1">
    <source>
        <dbReference type="EMBL" id="GAL82757.1"/>
    </source>
</evidence>
<protein>
    <recommendedName>
        <fullName evidence="3">HNH endonuclease 5 domain-containing protein</fullName>
    </recommendedName>
</protein>
<evidence type="ECO:0008006" key="3">
    <source>
        <dbReference type="Google" id="ProtNLM"/>
    </source>
</evidence>
<evidence type="ECO:0000313" key="2">
    <source>
        <dbReference type="Proteomes" id="UP000029643"/>
    </source>
</evidence>
<name>A0A090X7B8_9FLAO</name>
<dbReference type="Proteomes" id="UP000029643">
    <property type="component" value="Unassembled WGS sequence"/>
</dbReference>
<proteinExistence type="predicted"/>
<comment type="caution">
    <text evidence="1">The sequence shown here is derived from an EMBL/GenBank/DDBJ whole genome shotgun (WGS) entry which is preliminary data.</text>
</comment>
<dbReference type="EMBL" id="BBNU01000053">
    <property type="protein sequence ID" value="GAL82757.1"/>
    <property type="molecule type" value="Genomic_DNA"/>
</dbReference>
<accession>A0A090X7B8</accession>
<dbReference type="AlphaFoldDB" id="A0A090X7B8"/>
<organism evidence="1 2">
    <name type="scientific">Algibacter lectus</name>
    <dbReference type="NCBI Taxonomy" id="221126"/>
    <lineage>
        <taxon>Bacteria</taxon>
        <taxon>Pseudomonadati</taxon>
        <taxon>Bacteroidota</taxon>
        <taxon>Flavobacteriia</taxon>
        <taxon>Flavobacteriales</taxon>
        <taxon>Flavobacteriaceae</taxon>
        <taxon>Algibacter</taxon>
    </lineage>
</organism>